<reference evidence="3" key="1">
    <citation type="journal article" date="2019" name="Int. J. Syst. Evol. Microbiol.">
        <title>The Global Catalogue of Microorganisms (GCM) 10K type strain sequencing project: providing services to taxonomists for standard genome sequencing and annotation.</title>
        <authorList>
            <consortium name="The Broad Institute Genomics Platform"/>
            <consortium name="The Broad Institute Genome Sequencing Center for Infectious Disease"/>
            <person name="Wu L."/>
            <person name="Ma J."/>
        </authorList>
    </citation>
    <scope>NUCLEOTIDE SEQUENCE [LARGE SCALE GENOMIC DNA]</scope>
    <source>
        <strain evidence="3">CCM 7526</strain>
    </source>
</reference>
<dbReference type="InterPro" id="IPR009839">
    <property type="entry name" value="SseB_N"/>
</dbReference>
<dbReference type="NCBIfam" id="NF042914">
    <property type="entry name" value="SAV915_dom"/>
    <property type="match status" value="1"/>
</dbReference>
<proteinExistence type="predicted"/>
<dbReference type="RefSeq" id="WP_317796957.1">
    <property type="nucleotide sequence ID" value="NZ_AP028461.1"/>
</dbReference>
<organism evidence="2 3">
    <name type="scientific">Actinoplanes sichuanensis</name>
    <dbReference type="NCBI Taxonomy" id="512349"/>
    <lineage>
        <taxon>Bacteria</taxon>
        <taxon>Bacillati</taxon>
        <taxon>Actinomycetota</taxon>
        <taxon>Actinomycetes</taxon>
        <taxon>Micromonosporales</taxon>
        <taxon>Micromonosporaceae</taxon>
        <taxon>Actinoplanes</taxon>
    </lineage>
</organism>
<sequence length="114" mass="12607">MSDQALDTERLLRGVADPAHVFPPVVYVPCTPTQAGAEQRDSEMTIELRQTRDGRLALLVYSAMDRLIAHCGPAQPWTVLASEDLERIRLATGFALILLDLDIPKQFRHAGNAI</sequence>
<protein>
    <submittedName>
        <fullName evidence="2">SAV_915 family protein</fullName>
    </submittedName>
</protein>
<evidence type="ECO:0000313" key="2">
    <source>
        <dbReference type="EMBL" id="MFD1373216.1"/>
    </source>
</evidence>
<feature type="domain" description="SseB protein N-terminal" evidence="1">
    <location>
        <begin position="26"/>
        <end position="107"/>
    </location>
</feature>
<accession>A0ABW4ARC0</accession>
<dbReference type="Proteomes" id="UP001597183">
    <property type="component" value="Unassembled WGS sequence"/>
</dbReference>
<gene>
    <name evidence="2" type="ORF">ACFQ5G_48475</name>
</gene>
<name>A0ABW4ARC0_9ACTN</name>
<keyword evidence="3" id="KW-1185">Reference proteome</keyword>
<dbReference type="Pfam" id="PF07179">
    <property type="entry name" value="SseB"/>
    <property type="match status" value="1"/>
</dbReference>
<comment type="caution">
    <text evidence="2">The sequence shown here is derived from an EMBL/GenBank/DDBJ whole genome shotgun (WGS) entry which is preliminary data.</text>
</comment>
<dbReference type="EMBL" id="JBHTMK010000064">
    <property type="protein sequence ID" value="MFD1373216.1"/>
    <property type="molecule type" value="Genomic_DNA"/>
</dbReference>
<dbReference type="InterPro" id="IPR049975">
    <property type="entry name" value="SAV_915-like_dom"/>
</dbReference>
<evidence type="ECO:0000313" key="3">
    <source>
        <dbReference type="Proteomes" id="UP001597183"/>
    </source>
</evidence>
<evidence type="ECO:0000259" key="1">
    <source>
        <dbReference type="Pfam" id="PF07179"/>
    </source>
</evidence>